<accession>A0A6J7X131</accession>
<protein>
    <submittedName>
        <fullName evidence="1">Uncharacterized protein</fullName>
    </submittedName>
</protein>
<organism evidence="1">
    <name type="scientific">uncultured Caudovirales phage</name>
    <dbReference type="NCBI Taxonomy" id="2100421"/>
    <lineage>
        <taxon>Viruses</taxon>
        <taxon>Duplodnaviria</taxon>
        <taxon>Heunggongvirae</taxon>
        <taxon>Uroviricota</taxon>
        <taxon>Caudoviricetes</taxon>
        <taxon>Peduoviridae</taxon>
        <taxon>Maltschvirus</taxon>
        <taxon>Maltschvirus maltsch</taxon>
    </lineage>
</organism>
<evidence type="ECO:0000313" key="1">
    <source>
        <dbReference type="EMBL" id="CAB5222692.1"/>
    </source>
</evidence>
<gene>
    <name evidence="1" type="ORF">UFOVP371_26</name>
</gene>
<dbReference type="EMBL" id="LR798312">
    <property type="protein sequence ID" value="CAB5222692.1"/>
    <property type="molecule type" value="Genomic_DNA"/>
</dbReference>
<name>A0A6J7X131_9CAUD</name>
<sequence length="448" mass="48525">MAEQSLFGTTPEALQASRAAALREQAMQYAQLDPFQRATAGIYQGANQLGGVVGGMLGGQDPELMRVKQRQSLMQGINLSEPSSIKQGIEAAMQNNDYALANELNTRYQASVKAALEARKTEAEIAAKNATALKENKLSVPADIVKAQREAALRQDIRTLENNDDPEALQTKKVLEDELSALTRGKEVNPSELATLFNEQSKLDPIKDKAKYDAYTAKIKKLTTPVKSIGEQLGEGLGLLGNALAPALKKEGEGTGEFAVKDFNTLGSSVAAGTASKRNVKIIQENLNKAFTGSFSDSKTAISSALVGLGLPVGTDIKDAVSATQLINAMGTRYVFPLVKNFPGSLAAKELDRLEKTAPNSLQQPETITRLVSLLEADIAENEFTYNRAKKYKEDKKSLIGFNQADQKIEFQQKYNQLQDLVTTVRSRKSQTSAEAAQIKALRTELGL</sequence>
<proteinExistence type="predicted"/>
<reference evidence="1" key="1">
    <citation type="submission" date="2020-05" db="EMBL/GenBank/DDBJ databases">
        <authorList>
            <person name="Chiriac C."/>
            <person name="Salcher M."/>
            <person name="Ghai R."/>
            <person name="Kavagutti S V."/>
        </authorList>
    </citation>
    <scope>NUCLEOTIDE SEQUENCE</scope>
</reference>